<dbReference type="Gene3D" id="3.40.50.2000">
    <property type="entry name" value="Glycogen Phosphorylase B"/>
    <property type="match status" value="1"/>
</dbReference>
<dbReference type="PANTHER" id="PTHR45947">
    <property type="entry name" value="SULFOQUINOVOSYL TRANSFERASE SQD2"/>
    <property type="match status" value="1"/>
</dbReference>
<dbReference type="Pfam" id="PF00534">
    <property type="entry name" value="Glycos_transf_1"/>
    <property type="match status" value="1"/>
</dbReference>
<evidence type="ECO:0000313" key="3">
    <source>
        <dbReference type="Proteomes" id="UP000186868"/>
    </source>
</evidence>
<dbReference type="Proteomes" id="UP000186868">
    <property type="component" value="Unassembled WGS sequence"/>
</dbReference>
<dbReference type="AlphaFoldDB" id="A0A1U7HA01"/>
<name>A0A1U7HA01_9CYAN</name>
<evidence type="ECO:0000259" key="1">
    <source>
        <dbReference type="Pfam" id="PF00534"/>
    </source>
</evidence>
<dbReference type="STRING" id="1921803.NIES593_18670"/>
<dbReference type="SUPFAM" id="SSF53756">
    <property type="entry name" value="UDP-Glycosyltransferase/glycogen phosphorylase"/>
    <property type="match status" value="1"/>
</dbReference>
<dbReference type="GO" id="GO:0016757">
    <property type="term" value="F:glycosyltransferase activity"/>
    <property type="evidence" value="ECO:0007669"/>
    <property type="project" value="InterPro"/>
</dbReference>
<dbReference type="InterPro" id="IPR050194">
    <property type="entry name" value="Glycosyltransferase_grp1"/>
</dbReference>
<sequence length="404" mass="46383">MSKQLNLAVIPNLKVELLPGDRVAIEQKFLEGILKYDGLWPGSVTVLMEKNPDRDQNFHKKIFKRDELPFKLEIIAPEEITPQKLLENKISVVLASADYRKNHLSQVCHSANLPCIYITEYSLQTRKQIIAANTNNPLLRLRRNLWEENQERKQRKAIALAEGVQCNGTPTYEAYRTINRNPLLYFDGRVTEAMLATEEEIEKRFLNCQEDSPLRLLFSGRLIKMKGADRLLDVARELKRLGIQFEMFICGDGDLREKMQREIVATRLSDRVKMMGVLDFKTELIPFAKANVDLFVCCHPQGDPSCTYLETMSCGVPIVGYANEAFEGVVKYSQAGWLIPMDRPKLMAQQLAALSQNRHSIKAMSLKALEFARQHTFEKTWEARISHLKRVAMRKMALESSMLH</sequence>
<reference evidence="2 3" key="1">
    <citation type="submission" date="2016-11" db="EMBL/GenBank/DDBJ databases">
        <title>Draft Genome Sequences of Nine Cyanobacterial Strains from Diverse Habitats.</title>
        <authorList>
            <person name="Zhu T."/>
            <person name="Hou S."/>
            <person name="Lu X."/>
            <person name="Hess W.R."/>
        </authorList>
    </citation>
    <scope>NUCLEOTIDE SEQUENCE [LARGE SCALE GENOMIC DNA]</scope>
    <source>
        <strain evidence="2 3">NIES-593</strain>
    </source>
</reference>
<keyword evidence="3" id="KW-1185">Reference proteome</keyword>
<accession>A0A1U7HA01</accession>
<dbReference type="EMBL" id="MRCB01000030">
    <property type="protein sequence ID" value="OKH20403.1"/>
    <property type="molecule type" value="Genomic_DNA"/>
</dbReference>
<gene>
    <name evidence="2" type="ORF">NIES593_18670</name>
</gene>
<feature type="domain" description="Glycosyl transferase family 1" evidence="1">
    <location>
        <begin position="211"/>
        <end position="364"/>
    </location>
</feature>
<proteinExistence type="predicted"/>
<dbReference type="OrthoDB" id="503550at2"/>
<dbReference type="InterPro" id="IPR001296">
    <property type="entry name" value="Glyco_trans_1"/>
</dbReference>
<organism evidence="2 3">
    <name type="scientific">Hydrococcus rivularis NIES-593</name>
    <dbReference type="NCBI Taxonomy" id="1921803"/>
    <lineage>
        <taxon>Bacteria</taxon>
        <taxon>Bacillati</taxon>
        <taxon>Cyanobacteriota</taxon>
        <taxon>Cyanophyceae</taxon>
        <taxon>Pleurocapsales</taxon>
        <taxon>Hydrococcaceae</taxon>
        <taxon>Hydrococcus</taxon>
    </lineage>
</organism>
<comment type="caution">
    <text evidence="2">The sequence shown here is derived from an EMBL/GenBank/DDBJ whole genome shotgun (WGS) entry which is preliminary data.</text>
</comment>
<dbReference type="RefSeq" id="WP_073601021.1">
    <property type="nucleotide sequence ID" value="NZ_MRCB01000030.1"/>
</dbReference>
<dbReference type="PANTHER" id="PTHR45947:SF3">
    <property type="entry name" value="SULFOQUINOVOSYL TRANSFERASE SQD2"/>
    <property type="match status" value="1"/>
</dbReference>
<protein>
    <submittedName>
        <fullName evidence="2">Glycosyl transferase group 1</fullName>
    </submittedName>
</protein>
<keyword evidence="2" id="KW-0808">Transferase</keyword>
<evidence type="ECO:0000313" key="2">
    <source>
        <dbReference type="EMBL" id="OKH20403.1"/>
    </source>
</evidence>
<dbReference type="CDD" id="cd03801">
    <property type="entry name" value="GT4_PimA-like"/>
    <property type="match status" value="1"/>
</dbReference>